<sequence>MIDKIKEYYKLIKVKKIDDYLIKVGILGVIIGIVFSISIVNQIFVWPILIGVCIKLYDFTEKIEHNIIPYDFNRLLPPPNKNEEEKLK</sequence>
<reference evidence="2 3" key="1">
    <citation type="submission" date="2019-08" db="EMBL/GenBank/DDBJ databases">
        <title>Complete genome sequence of Arcobacter acticola.</title>
        <authorList>
            <person name="Miller W."/>
        </authorList>
    </citation>
    <scope>NUCLEOTIDE SEQUENCE [LARGE SCALE GENOMIC DNA]</scope>
    <source>
        <strain evidence="2 3">KCTC 52212</strain>
    </source>
</reference>
<protein>
    <submittedName>
        <fullName evidence="2">Uncharacterized protein</fullName>
    </submittedName>
</protein>
<dbReference type="RefSeq" id="WP_172126506.1">
    <property type="nucleotide sequence ID" value="NZ_CP042652.1"/>
</dbReference>
<keyword evidence="1" id="KW-1133">Transmembrane helix</keyword>
<keyword evidence="3" id="KW-1185">Reference proteome</keyword>
<evidence type="ECO:0000313" key="3">
    <source>
        <dbReference type="Proteomes" id="UP000503483"/>
    </source>
</evidence>
<dbReference type="KEGG" id="paco:AACT_1793"/>
<dbReference type="AlphaFoldDB" id="A0A6M8F0U5"/>
<dbReference type="Proteomes" id="UP000503483">
    <property type="component" value="Chromosome"/>
</dbReference>
<proteinExistence type="predicted"/>
<dbReference type="EMBL" id="CP042652">
    <property type="protein sequence ID" value="QKE28944.1"/>
    <property type="molecule type" value="Genomic_DNA"/>
</dbReference>
<keyword evidence="1" id="KW-0472">Membrane</keyword>
<evidence type="ECO:0000256" key="1">
    <source>
        <dbReference type="SAM" id="Phobius"/>
    </source>
</evidence>
<name>A0A6M8F0U5_9BACT</name>
<keyword evidence="1" id="KW-0812">Transmembrane</keyword>
<organism evidence="2 3">
    <name type="scientific">Arcobacter acticola</name>
    <dbReference type="NCBI Taxonomy" id="1849015"/>
    <lineage>
        <taxon>Bacteria</taxon>
        <taxon>Pseudomonadati</taxon>
        <taxon>Campylobacterota</taxon>
        <taxon>Epsilonproteobacteria</taxon>
        <taxon>Campylobacterales</taxon>
        <taxon>Arcobacteraceae</taxon>
        <taxon>Arcobacter</taxon>
    </lineage>
</organism>
<feature type="transmembrane region" description="Helical" evidence="1">
    <location>
        <begin position="20"/>
        <end position="37"/>
    </location>
</feature>
<accession>A0A6M8F0U5</accession>
<evidence type="ECO:0000313" key="2">
    <source>
        <dbReference type="EMBL" id="QKE28944.1"/>
    </source>
</evidence>
<gene>
    <name evidence="2" type="ORF">AACT_1793</name>
</gene>